<dbReference type="InterPro" id="IPR036291">
    <property type="entry name" value="NAD(P)-bd_dom_sf"/>
</dbReference>
<dbReference type="Pfam" id="PF00106">
    <property type="entry name" value="adh_short"/>
    <property type="match status" value="1"/>
</dbReference>
<dbReference type="Proteomes" id="UP000799767">
    <property type="component" value="Unassembled WGS sequence"/>
</dbReference>
<comment type="similarity">
    <text evidence="1">Belongs to the short-chain dehydrogenases/reductases (SDR) family.</text>
</comment>
<dbReference type="PRINTS" id="PR00081">
    <property type="entry name" value="GDHRDH"/>
</dbReference>
<dbReference type="GeneID" id="54478120"/>
<gene>
    <name evidence="3" type="ORF">BDY17DRAFT_324026</name>
</gene>
<keyword evidence="4" id="KW-1185">Reference proteome</keyword>
<dbReference type="AlphaFoldDB" id="A0A6A6PTQ6"/>
<dbReference type="InterPro" id="IPR002347">
    <property type="entry name" value="SDR_fam"/>
</dbReference>
<evidence type="ECO:0000313" key="4">
    <source>
        <dbReference type="Proteomes" id="UP000799767"/>
    </source>
</evidence>
<dbReference type="GO" id="GO:0016491">
    <property type="term" value="F:oxidoreductase activity"/>
    <property type="evidence" value="ECO:0007669"/>
    <property type="project" value="UniProtKB-KW"/>
</dbReference>
<reference evidence="3" key="1">
    <citation type="journal article" date="2020" name="Stud. Mycol.">
        <title>101 Dothideomycetes genomes: a test case for predicting lifestyles and emergence of pathogens.</title>
        <authorList>
            <person name="Haridas S."/>
            <person name="Albert R."/>
            <person name="Binder M."/>
            <person name="Bloem J."/>
            <person name="Labutti K."/>
            <person name="Salamov A."/>
            <person name="Andreopoulos B."/>
            <person name="Baker S."/>
            <person name="Barry K."/>
            <person name="Bills G."/>
            <person name="Bluhm B."/>
            <person name="Cannon C."/>
            <person name="Castanera R."/>
            <person name="Culley D."/>
            <person name="Daum C."/>
            <person name="Ezra D."/>
            <person name="Gonzalez J."/>
            <person name="Henrissat B."/>
            <person name="Kuo A."/>
            <person name="Liang C."/>
            <person name="Lipzen A."/>
            <person name="Lutzoni F."/>
            <person name="Magnuson J."/>
            <person name="Mondo S."/>
            <person name="Nolan M."/>
            <person name="Ohm R."/>
            <person name="Pangilinan J."/>
            <person name="Park H.-J."/>
            <person name="Ramirez L."/>
            <person name="Alfaro M."/>
            <person name="Sun H."/>
            <person name="Tritt A."/>
            <person name="Yoshinaga Y."/>
            <person name="Zwiers L.-H."/>
            <person name="Turgeon B."/>
            <person name="Goodwin S."/>
            <person name="Spatafora J."/>
            <person name="Crous P."/>
            <person name="Grigoriev I."/>
        </authorList>
    </citation>
    <scope>NUCLEOTIDE SEQUENCE</scope>
    <source>
        <strain evidence="3">CBS 113389</strain>
    </source>
</reference>
<dbReference type="PANTHER" id="PTHR43180">
    <property type="entry name" value="3-OXOACYL-(ACYL-CARRIER-PROTEIN) REDUCTASE (AFU_ORTHOLOGUE AFUA_6G11210)"/>
    <property type="match status" value="1"/>
</dbReference>
<evidence type="ECO:0008006" key="5">
    <source>
        <dbReference type="Google" id="ProtNLM"/>
    </source>
</evidence>
<accession>A0A6A6PTQ6</accession>
<protein>
    <recommendedName>
        <fullName evidence="5">3-hydroxyacyl-CoA dehydrogenase</fullName>
    </recommendedName>
</protein>
<dbReference type="SUPFAM" id="SSF51735">
    <property type="entry name" value="NAD(P)-binding Rossmann-fold domains"/>
    <property type="match status" value="1"/>
</dbReference>
<dbReference type="Gene3D" id="3.40.50.720">
    <property type="entry name" value="NAD(P)-binding Rossmann-like Domain"/>
    <property type="match status" value="1"/>
</dbReference>
<organism evidence="3 4">
    <name type="scientific">Neohortaea acidophila</name>
    <dbReference type="NCBI Taxonomy" id="245834"/>
    <lineage>
        <taxon>Eukaryota</taxon>
        <taxon>Fungi</taxon>
        <taxon>Dikarya</taxon>
        <taxon>Ascomycota</taxon>
        <taxon>Pezizomycotina</taxon>
        <taxon>Dothideomycetes</taxon>
        <taxon>Dothideomycetidae</taxon>
        <taxon>Mycosphaerellales</taxon>
        <taxon>Teratosphaeriaceae</taxon>
        <taxon>Neohortaea</taxon>
    </lineage>
</organism>
<name>A0A6A6PTQ6_9PEZI</name>
<proteinExistence type="inferred from homology"/>
<dbReference type="PANTHER" id="PTHR43180:SF86">
    <property type="entry name" value="DEHYDROGENASE, PUTATIVE (AFU_ORTHOLOGUE AFUA_3G00290)-RELATED"/>
    <property type="match status" value="1"/>
</dbReference>
<evidence type="ECO:0000256" key="2">
    <source>
        <dbReference type="ARBA" id="ARBA00023002"/>
    </source>
</evidence>
<dbReference type="RefSeq" id="XP_033589845.1">
    <property type="nucleotide sequence ID" value="XM_033737118.1"/>
</dbReference>
<evidence type="ECO:0000256" key="1">
    <source>
        <dbReference type="ARBA" id="ARBA00006484"/>
    </source>
</evidence>
<evidence type="ECO:0000313" key="3">
    <source>
        <dbReference type="EMBL" id="KAF2483275.1"/>
    </source>
</evidence>
<dbReference type="OrthoDB" id="37659at2759"/>
<keyword evidence="2" id="KW-0560">Oxidoreductase</keyword>
<dbReference type="EMBL" id="MU001635">
    <property type="protein sequence ID" value="KAF2483275.1"/>
    <property type="molecule type" value="Genomic_DNA"/>
</dbReference>
<sequence>MAHFKPDESTFSRLKNAVVVISGAATGIGAATVKTLAKHGAKVVLGDINTEAAEKLCKEHPGLHFVQCDVTKYDDIYKLFKTAYDQHGRVDHAVSCAGIFEKGNWFDPKLTIDSVGKNSGDLQVLDVNVIGTLHFARIAAVFLREGKKAGEDKSLVLLSSVNAFRESPGLFIYQTGKHAVQGTLRSSRKPLYERDGIRVNAVCPGVTDTEMTKGIIGAFRDHGLFWQPGEAVGNVIVALQADSSIVGKAYYIEGGDAWEYEDSFYAMQPQWLGEEGTRRMRVNAEAVNRGVLTPKDD</sequence>